<dbReference type="AlphaFoldDB" id="A0AAE1WG22"/>
<evidence type="ECO:0000256" key="3">
    <source>
        <dbReference type="ARBA" id="ARBA00023163"/>
    </source>
</evidence>
<feature type="domain" description="IBH1-like N-terminal" evidence="5">
    <location>
        <begin position="62"/>
        <end position="123"/>
    </location>
</feature>
<dbReference type="InterPro" id="IPR044660">
    <property type="entry name" value="IBH1-like"/>
</dbReference>
<comment type="subcellular location">
    <subcellularLocation>
        <location evidence="1">Nucleus</location>
    </subcellularLocation>
</comment>
<evidence type="ECO:0000313" key="7">
    <source>
        <dbReference type="Proteomes" id="UP001289374"/>
    </source>
</evidence>
<keyword evidence="2" id="KW-0805">Transcription regulation</keyword>
<evidence type="ECO:0000256" key="1">
    <source>
        <dbReference type="ARBA" id="ARBA00004123"/>
    </source>
</evidence>
<dbReference type="PANTHER" id="PTHR33124">
    <property type="entry name" value="TRANSCRIPTION FACTOR IBH1-LIKE 1"/>
    <property type="match status" value="1"/>
</dbReference>
<evidence type="ECO:0000259" key="5">
    <source>
        <dbReference type="Pfam" id="PF26576"/>
    </source>
</evidence>
<dbReference type="Pfam" id="PF26576">
    <property type="entry name" value="IBH1_N"/>
    <property type="match status" value="1"/>
</dbReference>
<dbReference type="Proteomes" id="UP001289374">
    <property type="component" value="Unassembled WGS sequence"/>
</dbReference>
<comment type="caution">
    <text evidence="6">The sequence shown here is derived from an EMBL/GenBank/DDBJ whole genome shotgun (WGS) entry which is preliminary data.</text>
</comment>
<gene>
    <name evidence="6" type="ORF">Sango_2044300</name>
</gene>
<dbReference type="CDD" id="cd11444">
    <property type="entry name" value="bHLH_AtIBH1_like"/>
    <property type="match status" value="1"/>
</dbReference>
<evidence type="ECO:0000256" key="2">
    <source>
        <dbReference type="ARBA" id="ARBA00023015"/>
    </source>
</evidence>
<dbReference type="GO" id="GO:0006355">
    <property type="term" value="P:regulation of DNA-templated transcription"/>
    <property type="evidence" value="ECO:0007669"/>
    <property type="project" value="InterPro"/>
</dbReference>
<proteinExistence type="predicted"/>
<accession>A0AAE1WG22</accession>
<organism evidence="6 7">
    <name type="scientific">Sesamum angolense</name>
    <dbReference type="NCBI Taxonomy" id="2727404"/>
    <lineage>
        <taxon>Eukaryota</taxon>
        <taxon>Viridiplantae</taxon>
        <taxon>Streptophyta</taxon>
        <taxon>Embryophyta</taxon>
        <taxon>Tracheophyta</taxon>
        <taxon>Spermatophyta</taxon>
        <taxon>Magnoliopsida</taxon>
        <taxon>eudicotyledons</taxon>
        <taxon>Gunneridae</taxon>
        <taxon>Pentapetalae</taxon>
        <taxon>asterids</taxon>
        <taxon>lamiids</taxon>
        <taxon>Lamiales</taxon>
        <taxon>Pedaliaceae</taxon>
        <taxon>Sesamum</taxon>
    </lineage>
</organism>
<keyword evidence="3" id="KW-0804">Transcription</keyword>
<dbReference type="EMBL" id="JACGWL010000011">
    <property type="protein sequence ID" value="KAK4392665.1"/>
    <property type="molecule type" value="Genomic_DNA"/>
</dbReference>
<dbReference type="InterPro" id="IPR059002">
    <property type="entry name" value="IBH1_N"/>
</dbReference>
<dbReference type="PANTHER" id="PTHR33124:SF5">
    <property type="entry name" value="TRANSCRIPTION FACTOR IBH1-LIKE 1"/>
    <property type="match status" value="1"/>
</dbReference>
<evidence type="ECO:0000313" key="6">
    <source>
        <dbReference type="EMBL" id="KAK4392665.1"/>
    </source>
</evidence>
<sequence>MVARYFLYQRSLKRVLDRSIRVVPDLYRKDSDPHLVWIAFLQPRILRLIVTSMKERMPNSSALMKQEFLKKWIKGLQIYSNFKKEMTIFERKKAIKLSADVAIASTRNASTHWSRALMSDVSTDDANDAAKIVVEQISGRKVEKYSRSSSSSKDLVITCSNKILRRSRVASRRRRINRGVGTSVKACSIAKKVVKNRTRVLKSLVPGGQEMDGVCLIKETLDYIASLRVQVDVMRHLAAAAERLDPPQRSIL</sequence>
<evidence type="ECO:0000256" key="4">
    <source>
        <dbReference type="ARBA" id="ARBA00023242"/>
    </source>
</evidence>
<reference evidence="6" key="1">
    <citation type="submission" date="2020-06" db="EMBL/GenBank/DDBJ databases">
        <authorList>
            <person name="Li T."/>
            <person name="Hu X."/>
            <person name="Zhang T."/>
            <person name="Song X."/>
            <person name="Zhang H."/>
            <person name="Dai N."/>
            <person name="Sheng W."/>
            <person name="Hou X."/>
            <person name="Wei L."/>
        </authorList>
    </citation>
    <scope>NUCLEOTIDE SEQUENCE</scope>
    <source>
        <strain evidence="6">K16</strain>
        <tissue evidence="6">Leaf</tissue>
    </source>
</reference>
<dbReference type="GO" id="GO:0005634">
    <property type="term" value="C:nucleus"/>
    <property type="evidence" value="ECO:0007669"/>
    <property type="project" value="UniProtKB-SubCell"/>
</dbReference>
<protein>
    <submittedName>
        <fullName evidence="6">Transcription factor I-like 1</fullName>
    </submittedName>
</protein>
<name>A0AAE1WG22_9LAMI</name>
<reference evidence="6" key="2">
    <citation type="journal article" date="2024" name="Plant">
        <title>Genomic evolution and insights into agronomic trait innovations of Sesamum species.</title>
        <authorList>
            <person name="Miao H."/>
            <person name="Wang L."/>
            <person name="Qu L."/>
            <person name="Liu H."/>
            <person name="Sun Y."/>
            <person name="Le M."/>
            <person name="Wang Q."/>
            <person name="Wei S."/>
            <person name="Zheng Y."/>
            <person name="Lin W."/>
            <person name="Duan Y."/>
            <person name="Cao H."/>
            <person name="Xiong S."/>
            <person name="Wang X."/>
            <person name="Wei L."/>
            <person name="Li C."/>
            <person name="Ma Q."/>
            <person name="Ju M."/>
            <person name="Zhao R."/>
            <person name="Li G."/>
            <person name="Mu C."/>
            <person name="Tian Q."/>
            <person name="Mei H."/>
            <person name="Zhang T."/>
            <person name="Gao T."/>
            <person name="Zhang H."/>
        </authorList>
    </citation>
    <scope>NUCLEOTIDE SEQUENCE</scope>
    <source>
        <strain evidence="6">K16</strain>
    </source>
</reference>
<keyword evidence="4" id="KW-0539">Nucleus</keyword>
<dbReference type="InterPro" id="IPR044549">
    <property type="entry name" value="bHLH_AtIBH1-like"/>
</dbReference>
<keyword evidence="7" id="KW-1185">Reference proteome</keyword>